<dbReference type="InterPro" id="IPR022754">
    <property type="entry name" value="DNA_pol_III_gamma-3"/>
</dbReference>
<keyword evidence="9 11" id="KW-0239">DNA-directed DNA polymerase</keyword>
<dbReference type="InterPro" id="IPR003593">
    <property type="entry name" value="AAA+_ATPase"/>
</dbReference>
<keyword evidence="6 11" id="KW-0547">Nucleotide-binding</keyword>
<dbReference type="PANTHER" id="PTHR11669">
    <property type="entry name" value="REPLICATION FACTOR C / DNA POLYMERASE III GAMMA-TAU SUBUNIT"/>
    <property type="match status" value="1"/>
</dbReference>
<dbReference type="InterPro" id="IPR008921">
    <property type="entry name" value="DNA_pol3_clamp-load_cplx_C"/>
</dbReference>
<dbReference type="Pfam" id="PF12362">
    <property type="entry name" value="DUF3646"/>
    <property type="match status" value="1"/>
</dbReference>
<keyword evidence="4 11" id="KW-0235">DNA replication</keyword>
<dbReference type="Pfam" id="PF22608">
    <property type="entry name" value="DNAX_ATPase_lid"/>
    <property type="match status" value="1"/>
</dbReference>
<dbReference type="InterPro" id="IPR045085">
    <property type="entry name" value="HLD_clamp_pol_III_gamma_tau"/>
</dbReference>
<dbReference type="AlphaFoldDB" id="A0A1B0ZQ56"/>
<reference evidence="14 16" key="1">
    <citation type="submission" date="2016-04" db="EMBL/GenBank/DDBJ databases">
        <authorList>
            <person name="Evans L.H."/>
            <person name="Alamgir A."/>
            <person name="Owens N."/>
            <person name="Weber N.D."/>
            <person name="Virtaneva K."/>
            <person name="Barbian K."/>
            <person name="Babar A."/>
            <person name="Rosenke K."/>
        </authorList>
    </citation>
    <scope>NUCLEOTIDE SEQUENCE [LARGE SCALE GENOMIC DNA]</scope>
    <source>
        <strain evidence="14 16">JL2886</strain>
    </source>
</reference>
<keyword evidence="8 11" id="KW-0067">ATP-binding</keyword>
<dbReference type="InterPro" id="IPR050238">
    <property type="entry name" value="DNA_Rep/Repair_Clamp_Loader"/>
</dbReference>
<dbReference type="GO" id="GO:0009360">
    <property type="term" value="C:DNA polymerase III complex"/>
    <property type="evidence" value="ECO:0007669"/>
    <property type="project" value="InterPro"/>
</dbReference>
<dbReference type="EC" id="2.7.7.7" evidence="11"/>
<dbReference type="EMBL" id="JARCJK010000007">
    <property type="protein sequence ID" value="MDE4167006.1"/>
    <property type="molecule type" value="Genomic_DNA"/>
</dbReference>
<evidence type="ECO:0000256" key="1">
    <source>
        <dbReference type="ARBA" id="ARBA00006360"/>
    </source>
</evidence>
<dbReference type="Proteomes" id="UP001218364">
    <property type="component" value="Unassembled WGS sequence"/>
</dbReference>
<dbReference type="GO" id="GO:0046872">
    <property type="term" value="F:metal ion binding"/>
    <property type="evidence" value="ECO:0007669"/>
    <property type="project" value="UniProtKB-KW"/>
</dbReference>
<dbReference type="CDD" id="cd00009">
    <property type="entry name" value="AAA"/>
    <property type="match status" value="1"/>
</dbReference>
<dbReference type="FunFam" id="1.10.8.60:FF:000013">
    <property type="entry name" value="DNA polymerase III subunit gamma/tau"/>
    <property type="match status" value="1"/>
</dbReference>
<dbReference type="RefSeq" id="WP_065271299.1">
    <property type="nucleotide sequence ID" value="NZ_CP015124.1"/>
</dbReference>
<reference evidence="15 17" key="2">
    <citation type="submission" date="2023-02" db="EMBL/GenBank/DDBJ databases">
        <title>Population genomics of bacteria associated with diatom.</title>
        <authorList>
            <person name="Xie J."/>
            <person name="Wang H."/>
        </authorList>
    </citation>
    <scope>NUCLEOTIDE SEQUENCE [LARGE SCALE GENOMIC DNA]</scope>
    <source>
        <strain evidence="15 17">PT47_8</strain>
    </source>
</reference>
<dbReference type="InterPro" id="IPR012763">
    <property type="entry name" value="DNA_pol_III_sug/sutau_N"/>
</dbReference>
<comment type="subunit">
    <text evidence="11">DNA polymerase III contains a core (composed of alpha, epsilon and theta chains) that associates with a tau subunit. This core dimerizes to form the POLIII' complex. PolIII' associates with the gamma complex (composed of gamma, delta, delta', psi and chi chains) and with the beta chain to form the complete DNA polymerase III complex.</text>
</comment>
<feature type="region of interest" description="Disordered" evidence="12">
    <location>
        <begin position="400"/>
        <end position="464"/>
    </location>
</feature>
<dbReference type="InterPro" id="IPR022107">
    <property type="entry name" value="DNA_pol_III_gamma/tau_C"/>
</dbReference>
<dbReference type="GO" id="GO:0005524">
    <property type="term" value="F:ATP binding"/>
    <property type="evidence" value="ECO:0007669"/>
    <property type="project" value="UniProtKB-KW"/>
</dbReference>
<evidence type="ECO:0000313" key="15">
    <source>
        <dbReference type="EMBL" id="MDE4167006.1"/>
    </source>
</evidence>
<dbReference type="SUPFAM" id="SSF48019">
    <property type="entry name" value="post-AAA+ oligomerization domain-like"/>
    <property type="match status" value="1"/>
</dbReference>
<dbReference type="EMBL" id="CP015124">
    <property type="protein sequence ID" value="ANP36302.1"/>
    <property type="molecule type" value="Genomic_DNA"/>
</dbReference>
<evidence type="ECO:0000256" key="6">
    <source>
        <dbReference type="ARBA" id="ARBA00022741"/>
    </source>
</evidence>
<evidence type="ECO:0000256" key="9">
    <source>
        <dbReference type="ARBA" id="ARBA00022932"/>
    </source>
</evidence>
<dbReference type="Pfam" id="PF13177">
    <property type="entry name" value="DNA_pol3_delta2"/>
    <property type="match status" value="1"/>
</dbReference>
<keyword evidence="2 11" id="KW-0808">Transferase</keyword>
<dbReference type="Proteomes" id="UP000092565">
    <property type="component" value="Chromosome"/>
</dbReference>
<evidence type="ECO:0000313" key="14">
    <source>
        <dbReference type="EMBL" id="ANP36302.1"/>
    </source>
</evidence>
<comment type="similarity">
    <text evidence="1 11">Belongs to the DnaX/STICHEL family.</text>
</comment>
<evidence type="ECO:0000256" key="5">
    <source>
        <dbReference type="ARBA" id="ARBA00022723"/>
    </source>
</evidence>
<evidence type="ECO:0000256" key="8">
    <source>
        <dbReference type="ARBA" id="ARBA00022840"/>
    </source>
</evidence>
<evidence type="ECO:0000256" key="4">
    <source>
        <dbReference type="ARBA" id="ARBA00022705"/>
    </source>
</evidence>
<dbReference type="NCBIfam" id="NF004046">
    <property type="entry name" value="PRK05563.1"/>
    <property type="match status" value="1"/>
</dbReference>
<dbReference type="CDD" id="cd18137">
    <property type="entry name" value="HLD_clamp_pol_III_gamma_tau"/>
    <property type="match status" value="1"/>
</dbReference>
<dbReference type="Pfam" id="PF12169">
    <property type="entry name" value="DNA_pol3_gamma3"/>
    <property type="match status" value="1"/>
</dbReference>
<dbReference type="NCBIfam" id="TIGR02397">
    <property type="entry name" value="dnaX_nterm"/>
    <property type="match status" value="1"/>
</dbReference>
<evidence type="ECO:0000313" key="17">
    <source>
        <dbReference type="Proteomes" id="UP001218364"/>
    </source>
</evidence>
<evidence type="ECO:0000256" key="11">
    <source>
        <dbReference type="RuleBase" id="RU364063"/>
    </source>
</evidence>
<dbReference type="SMART" id="SM00382">
    <property type="entry name" value="AAA"/>
    <property type="match status" value="1"/>
</dbReference>
<comment type="function">
    <text evidence="11">DNA polymerase III is a complex, multichain enzyme responsible for most of the replicative synthesis in bacteria. This DNA polymerase also exhibits 3' to 5' exonuclease activity.</text>
</comment>
<keyword evidence="3 11" id="KW-0548">Nucleotidyltransferase</keyword>
<dbReference type="NCBIfam" id="NF006585">
    <property type="entry name" value="PRK09111.1"/>
    <property type="match status" value="1"/>
</dbReference>
<dbReference type="PANTHER" id="PTHR11669:SF0">
    <property type="entry name" value="PROTEIN STICHEL-LIKE 2"/>
    <property type="match status" value="1"/>
</dbReference>
<keyword evidence="16" id="KW-1185">Reference proteome</keyword>
<protein>
    <recommendedName>
        <fullName evidence="11">DNA polymerase III subunit gamma/tau</fullName>
        <ecNumber evidence="11">2.7.7.7</ecNumber>
    </recommendedName>
</protein>
<name>A0A1B0ZQ56_9RHOB</name>
<sequence length="615" mass="66121">MSDTPTSDPETQTAEVQHAEQPSGQYQVLARKYRPETFADLVGQDAMVRTLKNAFAANRIAQAFIMTGIRGTGKTTTARIIAKGMNCIGTDGTGGPTTEPCGQCEHCLAIMEGRHVDVMEMDAASRTGVGDIREIIDSVQYRAASARYKIYIIDEVHMLSTSAFNALLKTLEEPPAHVKFIFATTEIRKVPVTVLSRCQRFDLRRIEPEVMIALLRKIATAENAQIAEDALALITRAAEGSARDATSLLDQAISHGAGETTADQVRAMLGLADRGRVLDLMDMILRGDAAAALSELSSQYAEGADPLAVLRDLAEITHWVSVVKITPDAAEDPTISPDERARGQQMAEALPMRVLTRMWQMLLKALEEVAAAPNAMMAAEMAVIRLTHVADLPSPEELIRKLQDMPPPPPGGGGGMPMQSMGAPAAGGTSTITSAPPQGAPGGGPSGGMTMSHSQRQGQATALAPAAEKALARYPTFEHVVELIRTNRDVKLLVEVETGVRLVAYQPGRIEFTPHANAPRDLAARLGTALQNWTGSRWVVTIAPDGEAPTIAEIRDAAENALRTKASEHPLVQAVIDSFPKARITRIRTAEEMAAEVEAEALPEVEDEWDPFEDG</sequence>
<keyword evidence="7" id="KW-0862">Zinc</keyword>
<evidence type="ECO:0000313" key="16">
    <source>
        <dbReference type="Proteomes" id="UP000092565"/>
    </source>
</evidence>
<dbReference type="SUPFAM" id="SSF52540">
    <property type="entry name" value="P-loop containing nucleoside triphosphate hydrolases"/>
    <property type="match status" value="1"/>
</dbReference>
<gene>
    <name evidence="11" type="primary">dnaX</name>
    <name evidence="14" type="ORF">JL2886_01384</name>
    <name evidence="15" type="ORF">PXK24_15020</name>
</gene>
<evidence type="ECO:0000256" key="3">
    <source>
        <dbReference type="ARBA" id="ARBA00022695"/>
    </source>
</evidence>
<organism evidence="14 16">
    <name type="scientific">Phaeobacter gallaeciensis</name>
    <dbReference type="NCBI Taxonomy" id="60890"/>
    <lineage>
        <taxon>Bacteria</taxon>
        <taxon>Pseudomonadati</taxon>
        <taxon>Pseudomonadota</taxon>
        <taxon>Alphaproteobacteria</taxon>
        <taxon>Rhodobacterales</taxon>
        <taxon>Roseobacteraceae</taxon>
        <taxon>Phaeobacter</taxon>
    </lineage>
</organism>
<feature type="domain" description="AAA+ ATPase" evidence="13">
    <location>
        <begin position="60"/>
        <end position="207"/>
    </location>
</feature>
<dbReference type="Gene3D" id="3.40.50.300">
    <property type="entry name" value="P-loop containing nucleotide triphosphate hydrolases"/>
    <property type="match status" value="1"/>
</dbReference>
<evidence type="ECO:0000256" key="7">
    <source>
        <dbReference type="ARBA" id="ARBA00022833"/>
    </source>
</evidence>
<dbReference type="FunFam" id="3.40.50.300:FF:000014">
    <property type="entry name" value="DNA polymerase III subunit gamma/tau"/>
    <property type="match status" value="1"/>
</dbReference>
<dbReference type="PATRIC" id="fig|60890.4.peg.1360"/>
<evidence type="ECO:0000256" key="10">
    <source>
        <dbReference type="ARBA" id="ARBA00049244"/>
    </source>
</evidence>
<dbReference type="GO" id="GO:0003887">
    <property type="term" value="F:DNA-directed DNA polymerase activity"/>
    <property type="evidence" value="ECO:0007669"/>
    <property type="project" value="UniProtKB-KW"/>
</dbReference>
<feature type="compositionally biased region" description="Polar residues" evidence="12">
    <location>
        <begin position="449"/>
        <end position="459"/>
    </location>
</feature>
<dbReference type="FunFam" id="1.20.272.10:FF:000003">
    <property type="entry name" value="DNA polymerase III subunit gamma/tau"/>
    <property type="match status" value="1"/>
</dbReference>
<dbReference type="Gene3D" id="1.10.8.60">
    <property type="match status" value="1"/>
</dbReference>
<dbReference type="GO" id="GO:0006261">
    <property type="term" value="P:DNA-templated DNA replication"/>
    <property type="evidence" value="ECO:0007669"/>
    <property type="project" value="TreeGrafter"/>
</dbReference>
<dbReference type="Gene3D" id="1.20.272.10">
    <property type="match status" value="1"/>
</dbReference>
<dbReference type="OrthoDB" id="9810148at2"/>
<accession>A0A1B0ZQ56</accession>
<dbReference type="GO" id="GO:0003677">
    <property type="term" value="F:DNA binding"/>
    <property type="evidence" value="ECO:0007669"/>
    <property type="project" value="InterPro"/>
</dbReference>
<dbReference type="InterPro" id="IPR027417">
    <property type="entry name" value="P-loop_NTPase"/>
</dbReference>
<evidence type="ECO:0000256" key="2">
    <source>
        <dbReference type="ARBA" id="ARBA00022679"/>
    </source>
</evidence>
<comment type="catalytic activity">
    <reaction evidence="10 11">
        <text>DNA(n) + a 2'-deoxyribonucleoside 5'-triphosphate = DNA(n+1) + diphosphate</text>
        <dbReference type="Rhea" id="RHEA:22508"/>
        <dbReference type="Rhea" id="RHEA-COMP:17339"/>
        <dbReference type="Rhea" id="RHEA-COMP:17340"/>
        <dbReference type="ChEBI" id="CHEBI:33019"/>
        <dbReference type="ChEBI" id="CHEBI:61560"/>
        <dbReference type="ChEBI" id="CHEBI:173112"/>
        <dbReference type="EC" id="2.7.7.7"/>
    </reaction>
</comment>
<evidence type="ECO:0000259" key="13">
    <source>
        <dbReference type="SMART" id="SM00382"/>
    </source>
</evidence>
<evidence type="ECO:0000256" key="12">
    <source>
        <dbReference type="SAM" id="MobiDB-lite"/>
    </source>
</evidence>
<feature type="region of interest" description="Disordered" evidence="12">
    <location>
        <begin position="1"/>
        <end position="25"/>
    </location>
</feature>
<keyword evidence="5" id="KW-0479">Metal-binding</keyword>
<proteinExistence type="inferred from homology"/>
<feature type="compositionally biased region" description="Low complexity" evidence="12">
    <location>
        <begin position="417"/>
        <end position="428"/>
    </location>
</feature>